<evidence type="ECO:0000313" key="1">
    <source>
        <dbReference type="EMBL" id="GAA4833885.1"/>
    </source>
</evidence>
<evidence type="ECO:0000313" key="2">
    <source>
        <dbReference type="Proteomes" id="UP001500298"/>
    </source>
</evidence>
<comment type="caution">
    <text evidence="1">The sequence shown here is derived from an EMBL/GenBank/DDBJ whole genome shotgun (WGS) entry which is preliminary data.</text>
</comment>
<keyword evidence="2" id="KW-1185">Reference proteome</keyword>
<sequence>MVWEYPKDYKKVEQQIKYQTPEGITVLVEGTDRCGDIAIPCVYHLQRKDLHSFSDDLKDGFYMHAKPWSNDDIKQ</sequence>
<proteinExistence type="predicted"/>
<reference evidence="2" key="1">
    <citation type="journal article" date="2019" name="Int. J. Syst. Evol. Microbiol.">
        <title>The Global Catalogue of Microorganisms (GCM) 10K type strain sequencing project: providing services to taxonomists for standard genome sequencing and annotation.</title>
        <authorList>
            <consortium name="The Broad Institute Genomics Platform"/>
            <consortium name="The Broad Institute Genome Sequencing Center for Infectious Disease"/>
            <person name="Wu L."/>
            <person name="Ma J."/>
        </authorList>
    </citation>
    <scope>NUCLEOTIDE SEQUENCE [LARGE SCALE GENOMIC DNA]</scope>
    <source>
        <strain evidence="2">JCM 18326</strain>
    </source>
</reference>
<organism evidence="1 2">
    <name type="scientific">Algivirga pacifica</name>
    <dbReference type="NCBI Taxonomy" id="1162670"/>
    <lineage>
        <taxon>Bacteria</taxon>
        <taxon>Pseudomonadati</taxon>
        <taxon>Bacteroidota</taxon>
        <taxon>Cytophagia</taxon>
        <taxon>Cytophagales</taxon>
        <taxon>Flammeovirgaceae</taxon>
        <taxon>Algivirga</taxon>
    </lineage>
</organism>
<gene>
    <name evidence="1" type="ORF">GCM10023331_18880</name>
</gene>
<dbReference type="Proteomes" id="UP001500298">
    <property type="component" value="Unassembled WGS sequence"/>
</dbReference>
<accession>A0ABP9DC00</accession>
<dbReference type="EMBL" id="BAABJX010000029">
    <property type="protein sequence ID" value="GAA4833885.1"/>
    <property type="molecule type" value="Genomic_DNA"/>
</dbReference>
<protein>
    <submittedName>
        <fullName evidence="1">Uncharacterized protein</fullName>
    </submittedName>
</protein>
<name>A0ABP9DC00_9BACT</name>